<gene>
    <name evidence="2" type="ORF">NCTC13492_01628</name>
    <name evidence="1" type="ORF">SAMN05421542_2811</name>
</gene>
<dbReference type="STRING" id="445960.SAMN05421542_2811"/>
<protein>
    <submittedName>
        <fullName evidence="2">Uncharacterized protein</fullName>
    </submittedName>
</protein>
<reference evidence="1 3" key="1">
    <citation type="submission" date="2016-10" db="EMBL/GenBank/DDBJ databases">
        <authorList>
            <person name="Varghese N."/>
            <person name="Submissions S."/>
        </authorList>
    </citation>
    <scope>NUCLEOTIDE SEQUENCE [LARGE SCALE GENOMIC DNA]</scope>
    <source>
        <strain evidence="1 3">DSM 19299</strain>
    </source>
</reference>
<proteinExistence type="predicted"/>
<dbReference type="OrthoDB" id="1147047at2"/>
<keyword evidence="3" id="KW-1185">Reference proteome</keyword>
<dbReference type="EMBL" id="UAWB01000002">
    <property type="protein sequence ID" value="SQB28045.1"/>
    <property type="molecule type" value="Genomic_DNA"/>
</dbReference>
<sequence length="366" mass="44365">MKNIEQLQEKFCKAQNNYQSIKKNTEQKVIRWFWTTDSISNLEPFYFEENHFPTGRLHKEEPVKKENQYQYGVDDNNEIIVERQFTGLKDLFYEIFYIREKDRIESYRFDYSVEKGVDNVELFIYENSILTISYTVFKDGWIKYVYTYSKGKLSTKTMQRIYQNREVPDRVFDYHYDEIGLLQSIKEKEHYWYNKPNKKISYKKLTDLVSEKLLEILKQHILNYNIREKIYCIYVYYYHENILPPSVGFGTEADRKEWQNEKGKEAKWIIWNPIDYSHSIEIDLNEETQNLFNVYNQETSLHNKDNNTIKMIVECCKNLKNSISEFELNKTDDFVIVASDYEQSDLKKNFKLINPELFDEFKNKLV</sequence>
<dbReference type="Proteomes" id="UP000199426">
    <property type="component" value="Unassembled WGS sequence"/>
</dbReference>
<evidence type="ECO:0000313" key="2">
    <source>
        <dbReference type="EMBL" id="SQB28045.1"/>
    </source>
</evidence>
<evidence type="ECO:0000313" key="4">
    <source>
        <dbReference type="Proteomes" id="UP000251670"/>
    </source>
</evidence>
<evidence type="ECO:0000313" key="1">
    <source>
        <dbReference type="EMBL" id="SDJ14876.1"/>
    </source>
</evidence>
<dbReference type="RefSeq" id="WP_089737070.1">
    <property type="nucleotide sequence ID" value="NZ_FNEG01000004.1"/>
</dbReference>
<organism evidence="2 4">
    <name type="scientific">Chryseobacterium jejuense</name>
    <dbReference type="NCBI Taxonomy" id="445960"/>
    <lineage>
        <taxon>Bacteria</taxon>
        <taxon>Pseudomonadati</taxon>
        <taxon>Bacteroidota</taxon>
        <taxon>Flavobacteriia</taxon>
        <taxon>Flavobacteriales</taxon>
        <taxon>Weeksellaceae</taxon>
        <taxon>Chryseobacterium group</taxon>
        <taxon>Chryseobacterium</taxon>
    </lineage>
</organism>
<accession>A0A2X2VWP6</accession>
<dbReference type="AlphaFoldDB" id="A0A2X2VWP6"/>
<evidence type="ECO:0000313" key="3">
    <source>
        <dbReference type="Proteomes" id="UP000199426"/>
    </source>
</evidence>
<name>A0A2X2VWP6_CHRJE</name>
<dbReference type="EMBL" id="FNEG01000004">
    <property type="protein sequence ID" value="SDJ14876.1"/>
    <property type="molecule type" value="Genomic_DNA"/>
</dbReference>
<dbReference type="Proteomes" id="UP000251670">
    <property type="component" value="Unassembled WGS sequence"/>
</dbReference>
<reference evidence="2 4" key="2">
    <citation type="submission" date="2018-06" db="EMBL/GenBank/DDBJ databases">
        <authorList>
            <consortium name="Pathogen Informatics"/>
            <person name="Doyle S."/>
        </authorList>
    </citation>
    <scope>NUCLEOTIDE SEQUENCE [LARGE SCALE GENOMIC DNA]</scope>
    <source>
        <strain evidence="2 4">NCTC13492</strain>
    </source>
</reference>